<feature type="active site" description="Proton acceptor" evidence="13">
    <location>
        <position position="304"/>
    </location>
</feature>
<gene>
    <name evidence="20" type="ORF">UCRPA7_1165</name>
</gene>
<dbReference type="InterPro" id="IPR049948">
    <property type="entry name" value="Cu_Am_ox_TPQ-bd"/>
</dbReference>
<dbReference type="Pfam" id="PF02727">
    <property type="entry name" value="Cu_amine_oxidN2"/>
    <property type="match status" value="1"/>
</dbReference>
<keyword evidence="6 15" id="KW-0479">Metal-binding</keyword>
<dbReference type="AlphaFoldDB" id="R8BVJ8"/>
<keyword evidence="21" id="KW-1185">Reference proteome</keyword>
<comment type="PTM">
    <text evidence="14 15">Topaquinone (TPQ) is generated by copper-dependent autoxidation of a specific tyrosyl residue.</text>
</comment>
<comment type="cofactor">
    <cofactor evidence="2">
        <name>Mn(2+)</name>
        <dbReference type="ChEBI" id="CHEBI:29035"/>
    </cofactor>
</comment>
<evidence type="ECO:0000256" key="4">
    <source>
        <dbReference type="ARBA" id="ARBA00007983"/>
    </source>
</evidence>
<evidence type="ECO:0000259" key="18">
    <source>
        <dbReference type="Pfam" id="PF02727"/>
    </source>
</evidence>
<evidence type="ECO:0000256" key="10">
    <source>
        <dbReference type="ARBA" id="ARBA00023157"/>
    </source>
</evidence>
<dbReference type="FunFam" id="3.10.450.40:FF:000014">
    <property type="entry name" value="Peroxisomal primary amine oxidase"/>
    <property type="match status" value="1"/>
</dbReference>
<feature type="active site" description="Schiff-base intermediate with substrate; via topaquinone" evidence="13">
    <location>
        <position position="388"/>
    </location>
</feature>
<comment type="subunit">
    <text evidence="5">Homodimer.</text>
</comment>
<dbReference type="SUPFAM" id="SSF49998">
    <property type="entry name" value="Amine oxidase catalytic domain"/>
    <property type="match status" value="1"/>
</dbReference>
<reference evidence="21" key="1">
    <citation type="journal article" date="2013" name="Genome Announc.">
        <title>Draft genome sequence of the ascomycete Phaeoacremonium aleophilum strain UCR-PA7, a causal agent of the esca disease complex in grapevines.</title>
        <authorList>
            <person name="Blanco-Ulate B."/>
            <person name="Rolshausen P."/>
            <person name="Cantu D."/>
        </authorList>
    </citation>
    <scope>NUCLEOTIDE SEQUENCE [LARGE SCALE GENOMIC DNA]</scope>
    <source>
        <strain evidence="21">UCR-PA7</strain>
    </source>
</reference>
<comment type="cofactor">
    <cofactor evidence="15">
        <name>Cu cation</name>
        <dbReference type="ChEBI" id="CHEBI:23378"/>
    </cofactor>
    <text evidence="15">Contains 1 topaquinone per subunit.</text>
</comment>
<dbReference type="KEGG" id="tmn:UCRPA7_1165"/>
<evidence type="ECO:0000256" key="8">
    <source>
        <dbReference type="ARBA" id="ARBA00023002"/>
    </source>
</evidence>
<dbReference type="GO" id="GO:0048038">
    <property type="term" value="F:quinone binding"/>
    <property type="evidence" value="ECO:0007669"/>
    <property type="project" value="InterPro"/>
</dbReference>
<dbReference type="InterPro" id="IPR036460">
    <property type="entry name" value="Cu_amine_oxidase_C_sf"/>
</dbReference>
<evidence type="ECO:0000256" key="2">
    <source>
        <dbReference type="ARBA" id="ARBA00001936"/>
    </source>
</evidence>
<dbReference type="HOGENOM" id="CLU_011500_3_2_1"/>
<evidence type="ECO:0000256" key="13">
    <source>
        <dbReference type="PIRSR" id="PIRSR600269-50"/>
    </source>
</evidence>
<evidence type="ECO:0000256" key="9">
    <source>
        <dbReference type="ARBA" id="ARBA00023008"/>
    </source>
</evidence>
<dbReference type="PANTHER" id="PTHR10638">
    <property type="entry name" value="COPPER AMINE OXIDASE"/>
    <property type="match status" value="1"/>
</dbReference>
<dbReference type="InterPro" id="IPR016182">
    <property type="entry name" value="Cu_amine_oxidase_N-reg"/>
</dbReference>
<sequence length="693" mass="77272">MGSVPEAVPHPFDPLSLAEIETAITTVKKAHGDVFFNVVSLHEPRKAEMMTWLADPENTPRPARVADIVVIAPGGKVFDGLVDLKEVKIVKWEQMDGVQPIITLEELMAVEHICRTDPKVIEQCELSGIPKEDMHKVYCDPWTIGYDERHGNVVRLQQALMYYRPNLDDCQYQYPLDFCPIYDAGKKEIIAIDIPKIRRPLSKAPPINYHPAAVEKEGGYRNNLKPINITQPEGVSFKLTGREIEWQSWKFHIGFNYREGIVLNNITYNDKGTVRTTFYRLSLAEMVVPYGQPESPHHRKHAFDLGEYGGGYMTNSLSLGCDCKGAIHYIDAHFPTQAGGVRTIKNAICIHEEDDGILFKHSDFRDDSVIVTRARKLIVQHIFTAANYEYAIQWVFHQDGTIQPEIKLTGILNTYALNEGEDTEGWGTQVAPGVNAHNHQHLFCLRIDPNIDGPNNTVYMADAVPSDEPVGSPKNYYGNAFYAKRTKLATTGQSMTDYDGTTSRTWDMVNESKLHPWSKKPASYKLVSREAPRLLPKEGSLVWKRAGFARHTVHVTKYSDDQLWPAGRHVPQTSGEPSMGLPEWIGDGTESIENTDIVLWHTFGVTHIPAPEDFPVMPAEPITLLLRPRNFFTNNPVMNVPPSYSSTPSQVLAKGEGVVNAADKMSKLAFENGANGSNGANGGSCCSNGANGH</sequence>
<dbReference type="Gene3D" id="2.70.98.20">
    <property type="entry name" value="Copper amine oxidase, catalytic domain"/>
    <property type="match status" value="1"/>
</dbReference>
<name>R8BVJ8_PHAM7</name>
<evidence type="ECO:0000256" key="6">
    <source>
        <dbReference type="ARBA" id="ARBA00022723"/>
    </source>
</evidence>
<evidence type="ECO:0000256" key="1">
    <source>
        <dbReference type="ARBA" id="ARBA00001935"/>
    </source>
</evidence>
<keyword evidence="8 15" id="KW-0560">Oxidoreductase</keyword>
<comment type="cofactor">
    <cofactor evidence="1">
        <name>Cu cation</name>
        <dbReference type="ChEBI" id="CHEBI:23378"/>
    </cofactor>
</comment>
<dbReference type="PANTHER" id="PTHR10638:SF86">
    <property type="entry name" value="COPPER AMINE OXIDASE 1-RELATED"/>
    <property type="match status" value="1"/>
</dbReference>
<dbReference type="FunFam" id="3.10.450.40:FF:000019">
    <property type="entry name" value="Amine oxidase"/>
    <property type="match status" value="1"/>
</dbReference>
<dbReference type="InterPro" id="IPR000269">
    <property type="entry name" value="Cu_amine_oxidase"/>
</dbReference>
<proteinExistence type="inferred from homology"/>
<comment type="catalytic activity">
    <reaction evidence="12">
        <text>a primary methyl amine + O2 + H2O = an aldehyde + H2O2 + NH4(+)</text>
        <dbReference type="Rhea" id="RHEA:16153"/>
        <dbReference type="ChEBI" id="CHEBI:15377"/>
        <dbReference type="ChEBI" id="CHEBI:15379"/>
        <dbReference type="ChEBI" id="CHEBI:16240"/>
        <dbReference type="ChEBI" id="CHEBI:17478"/>
        <dbReference type="ChEBI" id="CHEBI:28938"/>
        <dbReference type="ChEBI" id="CHEBI:228804"/>
        <dbReference type="EC" id="1.4.3.21"/>
    </reaction>
</comment>
<comment type="similarity">
    <text evidence="4 15">Belongs to the copper/topaquinone oxidase family.</text>
</comment>
<dbReference type="eggNOG" id="KOG1186">
    <property type="taxonomic scope" value="Eukaryota"/>
</dbReference>
<dbReference type="InterPro" id="IPR015798">
    <property type="entry name" value="Cu_amine_oxidase_C"/>
</dbReference>
<evidence type="ECO:0000256" key="12">
    <source>
        <dbReference type="ARBA" id="ARBA00048032"/>
    </source>
</evidence>
<keyword evidence="7 13" id="KW-0801">TPQ</keyword>
<dbReference type="FunFam" id="2.70.98.20:FF:000001">
    <property type="entry name" value="Amine oxidase"/>
    <property type="match status" value="1"/>
</dbReference>
<feature type="domain" description="Copper amine oxidase catalytic" evidence="17">
    <location>
        <begin position="227"/>
        <end position="638"/>
    </location>
</feature>
<dbReference type="InterPro" id="IPR015800">
    <property type="entry name" value="Cu_amine_oxidase_N2"/>
</dbReference>
<comment type="cofactor">
    <cofactor evidence="3">
        <name>Zn(2+)</name>
        <dbReference type="ChEBI" id="CHEBI:29105"/>
    </cofactor>
</comment>
<evidence type="ECO:0000259" key="17">
    <source>
        <dbReference type="Pfam" id="PF01179"/>
    </source>
</evidence>
<dbReference type="EMBL" id="KB932835">
    <property type="protein sequence ID" value="EOO03372.1"/>
    <property type="molecule type" value="Genomic_DNA"/>
</dbReference>
<dbReference type="GeneID" id="19321289"/>
<evidence type="ECO:0000256" key="7">
    <source>
        <dbReference type="ARBA" id="ARBA00022772"/>
    </source>
</evidence>
<keyword evidence="11" id="KW-0464">Manganese</keyword>
<evidence type="ECO:0000256" key="5">
    <source>
        <dbReference type="ARBA" id="ARBA00011738"/>
    </source>
</evidence>
<feature type="domain" description="Copper amine oxidase N3-terminal" evidence="19">
    <location>
        <begin position="100"/>
        <end position="201"/>
    </location>
</feature>
<evidence type="ECO:0000313" key="20">
    <source>
        <dbReference type="EMBL" id="EOO03372.1"/>
    </source>
</evidence>
<dbReference type="PROSITE" id="PS01165">
    <property type="entry name" value="COPPER_AMINE_OXID_2"/>
    <property type="match status" value="1"/>
</dbReference>
<feature type="modified residue" description="2',4',5'-topaquinone" evidence="14">
    <location>
        <position position="388"/>
    </location>
</feature>
<dbReference type="GO" id="GO:0009308">
    <property type="term" value="P:amine metabolic process"/>
    <property type="evidence" value="ECO:0007669"/>
    <property type="project" value="UniProtKB-UniRule"/>
</dbReference>
<evidence type="ECO:0000259" key="19">
    <source>
        <dbReference type="Pfam" id="PF02728"/>
    </source>
</evidence>
<keyword evidence="10" id="KW-1015">Disulfide bond</keyword>
<dbReference type="Gene3D" id="3.10.450.40">
    <property type="match status" value="2"/>
</dbReference>
<evidence type="ECO:0000256" key="15">
    <source>
        <dbReference type="RuleBase" id="RU000672"/>
    </source>
</evidence>
<evidence type="ECO:0000256" key="14">
    <source>
        <dbReference type="PIRSR" id="PIRSR600269-51"/>
    </source>
</evidence>
<dbReference type="Pfam" id="PF02728">
    <property type="entry name" value="Cu_amine_oxidN3"/>
    <property type="match status" value="1"/>
</dbReference>
<dbReference type="GO" id="GO:0005507">
    <property type="term" value="F:copper ion binding"/>
    <property type="evidence" value="ECO:0007669"/>
    <property type="project" value="InterPro"/>
</dbReference>
<accession>R8BVJ8</accession>
<dbReference type="PROSITE" id="PS01164">
    <property type="entry name" value="COPPER_AMINE_OXID_1"/>
    <property type="match status" value="1"/>
</dbReference>
<organism evidence="20 21">
    <name type="scientific">Phaeoacremonium minimum (strain UCR-PA7)</name>
    <name type="common">Esca disease fungus</name>
    <name type="synonym">Togninia minima</name>
    <dbReference type="NCBI Taxonomy" id="1286976"/>
    <lineage>
        <taxon>Eukaryota</taxon>
        <taxon>Fungi</taxon>
        <taxon>Dikarya</taxon>
        <taxon>Ascomycota</taxon>
        <taxon>Pezizomycotina</taxon>
        <taxon>Sordariomycetes</taxon>
        <taxon>Sordariomycetidae</taxon>
        <taxon>Togniniales</taxon>
        <taxon>Togniniaceae</taxon>
        <taxon>Phaeoacremonium</taxon>
    </lineage>
</organism>
<dbReference type="SUPFAM" id="SSF54416">
    <property type="entry name" value="Amine oxidase N-terminal region"/>
    <property type="match status" value="2"/>
</dbReference>
<dbReference type="RefSeq" id="XP_007911943.1">
    <property type="nucleotide sequence ID" value="XM_007913752.1"/>
</dbReference>
<dbReference type="InterPro" id="IPR015802">
    <property type="entry name" value="Cu_amine_oxidase_N3"/>
</dbReference>
<evidence type="ECO:0000256" key="16">
    <source>
        <dbReference type="SAM" id="MobiDB-lite"/>
    </source>
</evidence>
<protein>
    <recommendedName>
        <fullName evidence="15">Amine oxidase</fullName>
        <ecNumber evidence="15">1.4.3.-</ecNumber>
    </recommendedName>
</protein>
<feature type="domain" description="Copper amine oxidase N2-terminal" evidence="18">
    <location>
        <begin position="10"/>
        <end position="94"/>
    </location>
</feature>
<dbReference type="Pfam" id="PF01179">
    <property type="entry name" value="Cu_amine_oxid"/>
    <property type="match status" value="1"/>
</dbReference>
<keyword evidence="9 15" id="KW-0186">Copper</keyword>
<feature type="region of interest" description="Disordered" evidence="16">
    <location>
        <begin position="673"/>
        <end position="693"/>
    </location>
</feature>
<dbReference type="EC" id="1.4.3.-" evidence="15"/>
<evidence type="ECO:0000256" key="11">
    <source>
        <dbReference type="ARBA" id="ARBA00023211"/>
    </source>
</evidence>
<dbReference type="InterPro" id="IPR049947">
    <property type="entry name" value="Cu_Am_Ox_Cu-bd"/>
</dbReference>
<dbReference type="OrthoDB" id="5379943at2759"/>
<evidence type="ECO:0000313" key="21">
    <source>
        <dbReference type="Proteomes" id="UP000014074"/>
    </source>
</evidence>
<dbReference type="Proteomes" id="UP000014074">
    <property type="component" value="Unassembled WGS sequence"/>
</dbReference>
<dbReference type="GO" id="GO:0008131">
    <property type="term" value="F:primary methylamine oxidase activity"/>
    <property type="evidence" value="ECO:0007669"/>
    <property type="project" value="UniProtKB-EC"/>
</dbReference>
<evidence type="ECO:0000256" key="3">
    <source>
        <dbReference type="ARBA" id="ARBA00001947"/>
    </source>
</evidence>